<evidence type="ECO:0000313" key="1">
    <source>
        <dbReference type="EMBL" id="MVQ33329.1"/>
    </source>
</evidence>
<dbReference type="EMBL" id="WSEM01000003">
    <property type="protein sequence ID" value="MVQ33329.1"/>
    <property type="molecule type" value="Genomic_DNA"/>
</dbReference>
<evidence type="ECO:0000313" key="2">
    <source>
        <dbReference type="Proteomes" id="UP000467637"/>
    </source>
</evidence>
<keyword evidence="2" id="KW-1185">Reference proteome</keyword>
<name>A0ABW9U2P1_9BACL</name>
<gene>
    <name evidence="1" type="ORF">GON05_01580</name>
</gene>
<reference evidence="1 2" key="1">
    <citation type="submission" date="2019-12" db="EMBL/GenBank/DDBJ databases">
        <authorList>
            <person name="Huq M.A."/>
        </authorList>
    </citation>
    <scope>NUCLEOTIDE SEQUENCE [LARGE SCALE GENOMIC DNA]</scope>
    <source>
        <strain evidence="1 2">MAH-34</strain>
    </source>
</reference>
<accession>A0ABW9U2P1</accession>
<sequence length="53" mass="5960">MAWPLLTGERGNYELEAHRKAQEQRFAQAMERFAVDATVYMTENGLGNVTVTG</sequence>
<dbReference type="Proteomes" id="UP000467637">
    <property type="component" value="Unassembled WGS sequence"/>
</dbReference>
<dbReference type="RefSeq" id="WP_157317503.1">
    <property type="nucleotide sequence ID" value="NZ_WSEM01000003.1"/>
</dbReference>
<protein>
    <submittedName>
        <fullName evidence="1">Uncharacterized protein</fullName>
    </submittedName>
</protein>
<proteinExistence type="predicted"/>
<organism evidence="1 2">
    <name type="scientific">Paenibacillus anseongense</name>
    <dbReference type="NCBI Taxonomy" id="2682845"/>
    <lineage>
        <taxon>Bacteria</taxon>
        <taxon>Bacillati</taxon>
        <taxon>Bacillota</taxon>
        <taxon>Bacilli</taxon>
        <taxon>Bacillales</taxon>
        <taxon>Paenibacillaceae</taxon>
        <taxon>Paenibacillus</taxon>
    </lineage>
</organism>
<comment type="caution">
    <text evidence="1">The sequence shown here is derived from an EMBL/GenBank/DDBJ whole genome shotgun (WGS) entry which is preliminary data.</text>
</comment>